<feature type="domain" description="Dienelactone hydrolase" evidence="2">
    <location>
        <begin position="29"/>
        <end position="233"/>
    </location>
</feature>
<reference evidence="3 4" key="1">
    <citation type="submission" date="2016-10" db="EMBL/GenBank/DDBJ databases">
        <authorList>
            <person name="de Groot N.N."/>
        </authorList>
    </citation>
    <scope>NUCLEOTIDE SEQUENCE [LARGE SCALE GENOMIC DNA]</scope>
    <source>
        <strain evidence="3 4">DSM 44908</strain>
    </source>
</reference>
<proteinExistence type="predicted"/>
<protein>
    <submittedName>
        <fullName evidence="3">Carboxymethylenebutenolidase</fullName>
    </submittedName>
</protein>
<evidence type="ECO:0000313" key="3">
    <source>
        <dbReference type="EMBL" id="SFA44797.1"/>
    </source>
</evidence>
<accession>A0A1I0SZE3</accession>
<dbReference type="PANTHER" id="PTHR46623:SF6">
    <property type="entry name" value="ALPHA_BETA-HYDROLASES SUPERFAMILY PROTEIN"/>
    <property type="match status" value="1"/>
</dbReference>
<dbReference type="InterPro" id="IPR051049">
    <property type="entry name" value="Dienelactone_hydrolase-like"/>
</dbReference>
<dbReference type="EMBL" id="FOJN01000003">
    <property type="protein sequence ID" value="SFA44797.1"/>
    <property type="molecule type" value="Genomic_DNA"/>
</dbReference>
<gene>
    <name evidence="3" type="ORF">SAMN05444374_103148</name>
</gene>
<dbReference type="GO" id="GO:0016787">
    <property type="term" value="F:hydrolase activity"/>
    <property type="evidence" value="ECO:0007669"/>
    <property type="project" value="InterPro"/>
</dbReference>
<organism evidence="3 4">
    <name type="scientific">Rhodococcoides kroppenstedtii</name>
    <dbReference type="NCBI Taxonomy" id="293050"/>
    <lineage>
        <taxon>Bacteria</taxon>
        <taxon>Bacillati</taxon>
        <taxon>Actinomycetota</taxon>
        <taxon>Actinomycetes</taxon>
        <taxon>Mycobacteriales</taxon>
        <taxon>Nocardiaceae</taxon>
        <taxon>Rhodococcoides</taxon>
    </lineage>
</organism>
<dbReference type="InterPro" id="IPR002925">
    <property type="entry name" value="Dienelactn_hydro"/>
</dbReference>
<dbReference type="SUPFAM" id="SSF53474">
    <property type="entry name" value="alpha/beta-Hydrolases"/>
    <property type="match status" value="1"/>
</dbReference>
<feature type="compositionally biased region" description="Basic and acidic residues" evidence="1">
    <location>
        <begin position="9"/>
        <end position="22"/>
    </location>
</feature>
<sequence>MTASIEDSAPLRRADDGTESAERVPLTTFRPASTPRGGIVVLHESREFSRALLDFMKALAEDGWLVAAPHLFHRAASDDEVFGDALFEDFDATVTWLTGHGVYADTIGVIGFDDAGTAAALVATDRPVGAAVSVAAPGIVEPLTADARALIEAAPSLQAPWLGLYGQGDERIPAAHVDRLRDAVAEAPVATLVVSYDGLDHRPDEVSPESGTTAGEDAVVDAQRRIFDWFDSHLR</sequence>
<dbReference type="AlphaFoldDB" id="A0A1I0SZE3"/>
<dbReference type="RefSeq" id="WP_068362045.1">
    <property type="nucleotide sequence ID" value="NZ_FOJN01000003.1"/>
</dbReference>
<evidence type="ECO:0000256" key="1">
    <source>
        <dbReference type="SAM" id="MobiDB-lite"/>
    </source>
</evidence>
<name>A0A1I0SZE3_9NOCA</name>
<dbReference type="GeneID" id="85485003"/>
<evidence type="ECO:0000259" key="2">
    <source>
        <dbReference type="Pfam" id="PF01738"/>
    </source>
</evidence>
<feature type="region of interest" description="Disordered" evidence="1">
    <location>
        <begin position="1"/>
        <end position="25"/>
    </location>
</feature>
<dbReference type="OrthoDB" id="188362at2"/>
<dbReference type="Pfam" id="PF01738">
    <property type="entry name" value="DLH"/>
    <property type="match status" value="1"/>
</dbReference>
<evidence type="ECO:0000313" key="4">
    <source>
        <dbReference type="Proteomes" id="UP000182054"/>
    </source>
</evidence>
<dbReference type="Gene3D" id="3.40.50.1820">
    <property type="entry name" value="alpha/beta hydrolase"/>
    <property type="match status" value="1"/>
</dbReference>
<dbReference type="PANTHER" id="PTHR46623">
    <property type="entry name" value="CARBOXYMETHYLENEBUTENOLIDASE-RELATED"/>
    <property type="match status" value="1"/>
</dbReference>
<dbReference type="InterPro" id="IPR029058">
    <property type="entry name" value="AB_hydrolase_fold"/>
</dbReference>
<dbReference type="Proteomes" id="UP000182054">
    <property type="component" value="Unassembled WGS sequence"/>
</dbReference>